<dbReference type="EMBL" id="LK028589">
    <property type="protein sequence ID" value="CDS23132.1"/>
    <property type="molecule type" value="Genomic_DNA"/>
</dbReference>
<evidence type="ECO:0000256" key="1">
    <source>
        <dbReference type="SAM" id="MobiDB-lite"/>
    </source>
</evidence>
<gene>
    <name evidence="3 6" type="ORF">EGR_05895</name>
    <name evidence="2" type="ORF">EgrG_001089600</name>
</gene>
<dbReference type="Proteomes" id="UP000019149">
    <property type="component" value="Unassembled WGS sequence"/>
</dbReference>
<keyword evidence="4" id="KW-1185">Reference proteome</keyword>
<feature type="compositionally biased region" description="Polar residues" evidence="1">
    <location>
        <begin position="419"/>
        <end position="434"/>
    </location>
</feature>
<sequence length="449" mass="50472">MSSKWISQRDFSIASEETGNSLKERSLLAPQARVFERLRRTVSMPKGGEMEKPKVPDARPESPQVKTDYFKGFNRAKSLFFHSCRLTKSEKSEKSYRNPLSTAFSKHNHCQQQQSRPSVVSETDTVASSLSFDGEDEEREKDDDLSSVYEHPMLAELEAEVTVPPPPPRARPAWLKAALEKSRETLESSRQVRASSPVDIVSLAASVYSEDGSFLNYFDDGEDDGYAEVKIYPVLQNGVKISDTHYWVINPPKRRLRRWQDAGINSDGRPTTLSTKLWNEGHSHYENLPGTSACSSPGTNVQSEDFRSTQLRRGRSECNKEVLRLIQRTLVEKLQNQVPTARSDECRAVLIGSSWNFQKAQKRLKVELLCRLGCASKSACERILERMDWNFDAAAEYIRNSGSPHQSTPLSIYRPPLSRTASSTGDSASVTPDNSPDILYLNTTSAPFP</sequence>
<name>U6JGE9_ECHGR</name>
<dbReference type="OrthoDB" id="635774at2759"/>
<proteinExistence type="predicted"/>
<feature type="region of interest" description="Disordered" evidence="1">
    <location>
        <begin position="400"/>
        <end position="449"/>
    </location>
</feature>
<feature type="compositionally biased region" description="Polar residues" evidence="1">
    <location>
        <begin position="400"/>
        <end position="410"/>
    </location>
</feature>
<reference evidence="2 5" key="2">
    <citation type="journal article" date="2013" name="Nature">
        <title>The genomes of four tapeworm species reveal adaptations to parasitism.</title>
        <authorList>
            <person name="Tsai I.J."/>
            <person name="Zarowiecki M."/>
            <person name="Holroyd N."/>
            <person name="Garciarrubio A."/>
            <person name="Sanchez-Flores A."/>
            <person name="Brooks K.L."/>
            <person name="Tracey A."/>
            <person name="Bobes R.J."/>
            <person name="Fragoso G."/>
            <person name="Sciutto E."/>
            <person name="Aslett M."/>
            <person name="Beasley H."/>
            <person name="Bennett H.M."/>
            <person name="Cai J."/>
            <person name="Camicia F."/>
            <person name="Clark R."/>
            <person name="Cucher M."/>
            <person name="De Silva N."/>
            <person name="Day T.A."/>
            <person name="Deplazes P."/>
            <person name="Estrada K."/>
            <person name="Fernandez C."/>
            <person name="Holland P.W."/>
            <person name="Hou J."/>
            <person name="Hu S."/>
            <person name="Huckvale T."/>
            <person name="Hung S.S."/>
            <person name="Kamenetzky L."/>
            <person name="Keane J.A."/>
            <person name="Kiss F."/>
            <person name="Koziol U."/>
            <person name="Lambert O."/>
            <person name="Liu K."/>
            <person name="Luo X."/>
            <person name="Luo Y."/>
            <person name="Macchiaroli N."/>
            <person name="Nichol S."/>
            <person name="Paps J."/>
            <person name="Parkinson J."/>
            <person name="Pouchkina-Stantcheva N."/>
            <person name="Riddiford N."/>
            <person name="Rosenzvit M."/>
            <person name="Salinas G."/>
            <person name="Wasmuth J.D."/>
            <person name="Zamanian M."/>
            <person name="Zheng Y."/>
            <person name="Cai X."/>
            <person name="Soberon X."/>
            <person name="Olson P.D."/>
            <person name="Laclette J.P."/>
            <person name="Brehm K."/>
            <person name="Berriman M."/>
            <person name="Garciarrubio A."/>
            <person name="Bobes R.J."/>
            <person name="Fragoso G."/>
            <person name="Sanchez-Flores A."/>
            <person name="Estrada K."/>
            <person name="Cevallos M.A."/>
            <person name="Morett E."/>
            <person name="Gonzalez V."/>
            <person name="Portillo T."/>
            <person name="Ochoa-Leyva A."/>
            <person name="Jose M.V."/>
            <person name="Sciutto E."/>
            <person name="Landa A."/>
            <person name="Jimenez L."/>
            <person name="Valdes V."/>
            <person name="Carrero J.C."/>
            <person name="Larralde C."/>
            <person name="Morales-Montor J."/>
            <person name="Limon-Lason J."/>
            <person name="Soberon X."/>
            <person name="Laclette J.P."/>
        </authorList>
    </citation>
    <scope>NUCLEOTIDE SEQUENCE [LARGE SCALE GENOMIC DNA]</scope>
</reference>
<dbReference type="EMBL" id="APAU02000048">
    <property type="protein sequence ID" value="EUB59167.1"/>
    <property type="molecule type" value="Genomic_DNA"/>
</dbReference>
<dbReference type="WBParaSite" id="EgrG_001089600">
    <property type="protein sequence ID" value="EgrG_001089600"/>
    <property type="gene ID" value="EgrG_001089600"/>
</dbReference>
<evidence type="ECO:0000313" key="2">
    <source>
        <dbReference type="EMBL" id="CDS23132.1"/>
    </source>
</evidence>
<accession>U6JGE9</accession>
<evidence type="ECO:0000313" key="4">
    <source>
        <dbReference type="Proteomes" id="UP000019149"/>
    </source>
</evidence>
<dbReference type="OMA" id="TARSDEC"/>
<reference evidence="6" key="4">
    <citation type="submission" date="2020-10" db="UniProtKB">
        <authorList>
            <consortium name="WormBaseParasite"/>
        </authorList>
    </citation>
    <scope>IDENTIFICATION</scope>
</reference>
<feature type="region of interest" description="Disordered" evidence="1">
    <location>
        <begin position="40"/>
        <end position="64"/>
    </location>
</feature>
<dbReference type="GO" id="GO:0016301">
    <property type="term" value="F:kinase activity"/>
    <property type="evidence" value="ECO:0007669"/>
    <property type="project" value="UniProtKB-KW"/>
</dbReference>
<evidence type="ECO:0000313" key="5">
    <source>
        <dbReference type="Proteomes" id="UP000492820"/>
    </source>
</evidence>
<dbReference type="RefSeq" id="XP_024350363.1">
    <property type="nucleotide sequence ID" value="XM_024495144.1"/>
</dbReference>
<feature type="compositionally biased region" description="Basic and acidic residues" evidence="1">
    <location>
        <begin position="48"/>
        <end position="60"/>
    </location>
</feature>
<dbReference type="GeneID" id="36341610"/>
<dbReference type="AlphaFoldDB" id="U6JGE9"/>
<feature type="region of interest" description="Disordered" evidence="1">
    <location>
        <begin position="103"/>
        <end position="123"/>
    </location>
</feature>
<organism evidence="3 4">
    <name type="scientific">Echinococcus granulosus</name>
    <name type="common">Hydatid tapeworm</name>
    <dbReference type="NCBI Taxonomy" id="6210"/>
    <lineage>
        <taxon>Eukaryota</taxon>
        <taxon>Metazoa</taxon>
        <taxon>Spiralia</taxon>
        <taxon>Lophotrochozoa</taxon>
        <taxon>Platyhelminthes</taxon>
        <taxon>Cestoda</taxon>
        <taxon>Eucestoda</taxon>
        <taxon>Cyclophyllidea</taxon>
        <taxon>Taeniidae</taxon>
        <taxon>Echinococcus</taxon>
        <taxon>Echinococcus granulosus group</taxon>
    </lineage>
</organism>
<dbReference type="CTD" id="36341610"/>
<keyword evidence="3" id="KW-0418">Kinase</keyword>
<protein>
    <submittedName>
        <fullName evidence="2 3">Activated CDC42 kinase</fullName>
    </submittedName>
</protein>
<dbReference type="Proteomes" id="UP000492820">
    <property type="component" value="Unassembled WGS sequence"/>
</dbReference>
<keyword evidence="3" id="KW-0808">Transferase</keyword>
<evidence type="ECO:0000313" key="6">
    <source>
        <dbReference type="WBParaSite" id="EgrG_001089600"/>
    </source>
</evidence>
<evidence type="ECO:0000313" key="3">
    <source>
        <dbReference type="EMBL" id="EUB59167.1"/>
    </source>
</evidence>
<reference evidence="2" key="3">
    <citation type="submission" date="2014-06" db="EMBL/GenBank/DDBJ databases">
        <authorList>
            <person name="Aslett M."/>
        </authorList>
    </citation>
    <scope>NUCLEOTIDE SEQUENCE</scope>
</reference>
<dbReference type="KEGG" id="egl:EGR_05895"/>
<reference evidence="3 4" key="1">
    <citation type="journal article" date="2013" name="Nat. Genet.">
        <title>The genome of the hydatid tapeworm Echinococcus granulosus.</title>
        <authorList>
            <person name="Zheng H."/>
            <person name="Zhang W."/>
            <person name="Zhang L."/>
            <person name="Zhang Z."/>
            <person name="Li J."/>
            <person name="Lu G."/>
            <person name="Zhu Y."/>
            <person name="Wang Y."/>
            <person name="Huang Y."/>
            <person name="Liu J."/>
            <person name="Kang H."/>
            <person name="Chen J."/>
            <person name="Wang L."/>
            <person name="Chen A."/>
            <person name="Yu S."/>
            <person name="Gao Z."/>
            <person name="Jin L."/>
            <person name="Gu W."/>
            <person name="Wang Z."/>
            <person name="Zhao L."/>
            <person name="Shi B."/>
            <person name="Wen H."/>
            <person name="Lin R."/>
            <person name="Jones M.K."/>
            <person name="Brejova B."/>
            <person name="Vinar T."/>
            <person name="Zhao G."/>
            <person name="McManus D.P."/>
            <person name="Chen Z."/>
            <person name="Zhou Y."/>
            <person name="Wang S."/>
        </authorList>
    </citation>
    <scope>NUCLEOTIDE SEQUENCE [LARGE SCALE GENOMIC DNA]</scope>
</reference>